<evidence type="ECO:0000256" key="9">
    <source>
        <dbReference type="ARBA" id="ARBA00040167"/>
    </source>
</evidence>
<evidence type="ECO:0000256" key="6">
    <source>
        <dbReference type="ARBA" id="ARBA00023244"/>
    </source>
</evidence>
<evidence type="ECO:0000256" key="3">
    <source>
        <dbReference type="ARBA" id="ARBA00013109"/>
    </source>
</evidence>
<dbReference type="PANTHER" id="PTHR12390:SF0">
    <property type="entry name" value="UROPORPHYRINOGEN-III SYNTHASE"/>
    <property type="match status" value="1"/>
</dbReference>
<gene>
    <name evidence="14" type="ORF">KP79_PYT17336</name>
</gene>
<dbReference type="AlphaFoldDB" id="A0A210QQI9"/>
<dbReference type="GO" id="GO:0006780">
    <property type="term" value="P:uroporphyrinogen III biosynthetic process"/>
    <property type="evidence" value="ECO:0007669"/>
    <property type="project" value="InterPro"/>
</dbReference>
<dbReference type="InterPro" id="IPR003754">
    <property type="entry name" value="4pyrrol_synth_uPrphyn_synth"/>
</dbReference>
<dbReference type="SUPFAM" id="SSF69618">
    <property type="entry name" value="HemD-like"/>
    <property type="match status" value="1"/>
</dbReference>
<keyword evidence="5" id="KW-0456">Lyase</keyword>
<dbReference type="EC" id="4.2.1.75" evidence="3"/>
<dbReference type="InterPro" id="IPR039793">
    <property type="entry name" value="UROS/Hem4"/>
</dbReference>
<dbReference type="STRING" id="6573.A0A210QQI9"/>
<protein>
    <recommendedName>
        <fullName evidence="9">Uroporphyrinogen-III synthase</fullName>
        <ecNumber evidence="3">4.2.1.75</ecNumber>
    </recommendedName>
    <alternativeName>
        <fullName evidence="8">Hydroxymethylbilane hydrolyase [cyclizing]</fullName>
    </alternativeName>
    <alternativeName>
        <fullName evidence="7">Uroporphyrinogen-III cosynthase</fullName>
    </alternativeName>
</protein>
<keyword evidence="4" id="KW-0350">Heme biosynthesis</keyword>
<evidence type="ECO:0000256" key="4">
    <source>
        <dbReference type="ARBA" id="ARBA00023133"/>
    </source>
</evidence>
<comment type="function">
    <text evidence="11">Catalyzes cyclization of the linear tetrapyrrole, hydroxymethylbilane, to the macrocyclic uroporphyrinogen III, the branch point for the various sub-pathways leading to the wide diversity of porphyrins. Porphyrins act as cofactors for a multitude of enzymes that perform a variety of processes within the cell such as methionine synthesis (vitamin B12) or oxygen transport (heme).</text>
</comment>
<reference evidence="14 15" key="1">
    <citation type="journal article" date="2017" name="Nat. Ecol. Evol.">
        <title>Scallop genome provides insights into evolution of bilaterian karyotype and development.</title>
        <authorList>
            <person name="Wang S."/>
            <person name="Zhang J."/>
            <person name="Jiao W."/>
            <person name="Li J."/>
            <person name="Xun X."/>
            <person name="Sun Y."/>
            <person name="Guo X."/>
            <person name="Huan P."/>
            <person name="Dong B."/>
            <person name="Zhang L."/>
            <person name="Hu X."/>
            <person name="Sun X."/>
            <person name="Wang J."/>
            <person name="Zhao C."/>
            <person name="Wang Y."/>
            <person name="Wang D."/>
            <person name="Huang X."/>
            <person name="Wang R."/>
            <person name="Lv J."/>
            <person name="Li Y."/>
            <person name="Zhang Z."/>
            <person name="Liu B."/>
            <person name="Lu W."/>
            <person name="Hui Y."/>
            <person name="Liang J."/>
            <person name="Zhou Z."/>
            <person name="Hou R."/>
            <person name="Li X."/>
            <person name="Liu Y."/>
            <person name="Li H."/>
            <person name="Ning X."/>
            <person name="Lin Y."/>
            <person name="Zhao L."/>
            <person name="Xing Q."/>
            <person name="Dou J."/>
            <person name="Li Y."/>
            <person name="Mao J."/>
            <person name="Guo H."/>
            <person name="Dou H."/>
            <person name="Li T."/>
            <person name="Mu C."/>
            <person name="Jiang W."/>
            <person name="Fu Q."/>
            <person name="Fu X."/>
            <person name="Miao Y."/>
            <person name="Liu J."/>
            <person name="Yu Q."/>
            <person name="Li R."/>
            <person name="Liao H."/>
            <person name="Li X."/>
            <person name="Kong Y."/>
            <person name="Jiang Z."/>
            <person name="Chourrout D."/>
            <person name="Li R."/>
            <person name="Bao Z."/>
        </authorList>
    </citation>
    <scope>NUCLEOTIDE SEQUENCE [LARGE SCALE GENOMIC DNA]</scope>
    <source>
        <strain evidence="14 15">PY_sf001</strain>
    </source>
</reference>
<comment type="pathway">
    <text evidence="1">Porphyrin-containing compound metabolism; protoporphyrin-IX biosynthesis; coproporphyrinogen-III from 5-aminolevulinate: step 3/4.</text>
</comment>
<dbReference type="Gene3D" id="3.40.50.10090">
    <property type="match status" value="2"/>
</dbReference>
<dbReference type="EMBL" id="NEDP02002410">
    <property type="protein sequence ID" value="OWF51001.1"/>
    <property type="molecule type" value="Genomic_DNA"/>
</dbReference>
<evidence type="ECO:0000259" key="13">
    <source>
        <dbReference type="Pfam" id="PF02602"/>
    </source>
</evidence>
<evidence type="ECO:0000256" key="8">
    <source>
        <dbReference type="ARBA" id="ARBA00032649"/>
    </source>
</evidence>
<evidence type="ECO:0000256" key="1">
    <source>
        <dbReference type="ARBA" id="ARBA00004772"/>
    </source>
</evidence>
<comment type="catalytic activity">
    <reaction evidence="10">
        <text>hydroxymethylbilane = uroporphyrinogen III + H2O</text>
        <dbReference type="Rhea" id="RHEA:18965"/>
        <dbReference type="ChEBI" id="CHEBI:15377"/>
        <dbReference type="ChEBI" id="CHEBI:57308"/>
        <dbReference type="ChEBI" id="CHEBI:57845"/>
        <dbReference type="EC" id="4.2.1.75"/>
    </reaction>
</comment>
<evidence type="ECO:0000256" key="5">
    <source>
        <dbReference type="ARBA" id="ARBA00023239"/>
    </source>
</evidence>
<evidence type="ECO:0000313" key="15">
    <source>
        <dbReference type="Proteomes" id="UP000242188"/>
    </source>
</evidence>
<dbReference type="Pfam" id="PF02602">
    <property type="entry name" value="HEM4"/>
    <property type="match status" value="1"/>
</dbReference>
<dbReference type="PANTHER" id="PTHR12390">
    <property type="entry name" value="UROPORPHYRINOGEN III SYNTHASE"/>
    <property type="match status" value="1"/>
</dbReference>
<dbReference type="InterPro" id="IPR036108">
    <property type="entry name" value="4pyrrol_syn_uPrphyn_synt_sf"/>
</dbReference>
<evidence type="ECO:0000256" key="7">
    <source>
        <dbReference type="ARBA" id="ARBA00031702"/>
    </source>
</evidence>
<organism evidence="14 15">
    <name type="scientific">Mizuhopecten yessoensis</name>
    <name type="common">Japanese scallop</name>
    <name type="synonym">Patinopecten yessoensis</name>
    <dbReference type="NCBI Taxonomy" id="6573"/>
    <lineage>
        <taxon>Eukaryota</taxon>
        <taxon>Metazoa</taxon>
        <taxon>Spiralia</taxon>
        <taxon>Lophotrochozoa</taxon>
        <taxon>Mollusca</taxon>
        <taxon>Bivalvia</taxon>
        <taxon>Autobranchia</taxon>
        <taxon>Pteriomorphia</taxon>
        <taxon>Pectinida</taxon>
        <taxon>Pectinoidea</taxon>
        <taxon>Pectinidae</taxon>
        <taxon>Mizuhopecten</taxon>
    </lineage>
</organism>
<dbReference type="Proteomes" id="UP000242188">
    <property type="component" value="Unassembled WGS sequence"/>
</dbReference>
<dbReference type="GO" id="GO:0005829">
    <property type="term" value="C:cytosol"/>
    <property type="evidence" value="ECO:0007669"/>
    <property type="project" value="TreeGrafter"/>
</dbReference>
<feature type="region of interest" description="Disordered" evidence="12">
    <location>
        <begin position="1"/>
        <end position="38"/>
    </location>
</feature>
<dbReference type="UniPathway" id="UPA00251">
    <property type="reaction ID" value="UER00320"/>
</dbReference>
<evidence type="ECO:0000313" key="14">
    <source>
        <dbReference type="EMBL" id="OWF51001.1"/>
    </source>
</evidence>
<dbReference type="OrthoDB" id="5595751at2759"/>
<evidence type="ECO:0000256" key="2">
    <source>
        <dbReference type="ARBA" id="ARBA00008133"/>
    </source>
</evidence>
<name>A0A210QQI9_MIZYE</name>
<comment type="similarity">
    <text evidence="2">Belongs to the uroporphyrinogen-III synthase family.</text>
</comment>
<evidence type="ECO:0000256" key="11">
    <source>
        <dbReference type="ARBA" id="ARBA00060039"/>
    </source>
</evidence>
<evidence type="ECO:0000256" key="12">
    <source>
        <dbReference type="SAM" id="MobiDB-lite"/>
    </source>
</evidence>
<accession>A0A210QQI9</accession>
<sequence length="299" mass="33099">MMSVEQGSSSCSSESYDAQPKDFGLPPLGCSSQPKHNKDTDTRLVLLLKSGKGDQDEDPYQKLLTNAGFNTVLCPVLTFDFLNLDLYEDQLSKPDEYSAIVFTSQQAVKATEMVLDSLSGEGMQPLDRWTCFVVGQATATEARRLGFLPQGKDSGSAEVLSEIILKDVRPKSKPILYPCGNLKRDTLPKKMKENGVDLHEVTVYRTIPRDDIEKCIHDIVRTEGTPSYMVFFSPSGVEATLPVLESSWFAKDHVKYISIGRTTSQAMSNHLVPVTGVCSHPDPHSLLETIRTDNRPDKP</sequence>
<keyword evidence="6" id="KW-0627">Porphyrin biosynthesis</keyword>
<evidence type="ECO:0000256" key="10">
    <source>
        <dbReference type="ARBA" id="ARBA00048617"/>
    </source>
</evidence>
<keyword evidence="15" id="KW-1185">Reference proteome</keyword>
<proteinExistence type="inferred from homology"/>
<dbReference type="CDD" id="cd06578">
    <property type="entry name" value="HemD"/>
    <property type="match status" value="1"/>
</dbReference>
<comment type="caution">
    <text evidence="14">The sequence shown here is derived from an EMBL/GenBank/DDBJ whole genome shotgun (WGS) entry which is preliminary data.</text>
</comment>
<dbReference type="FunFam" id="3.40.50.10090:FF:000003">
    <property type="entry name" value="uroporphyrinogen-III synthase"/>
    <property type="match status" value="1"/>
</dbReference>
<feature type="domain" description="Tetrapyrrole biosynthesis uroporphyrinogen III synthase" evidence="13">
    <location>
        <begin position="59"/>
        <end position="288"/>
    </location>
</feature>
<dbReference type="GO" id="GO:0004852">
    <property type="term" value="F:uroporphyrinogen-III synthase activity"/>
    <property type="evidence" value="ECO:0007669"/>
    <property type="project" value="UniProtKB-EC"/>
</dbReference>
<dbReference type="GO" id="GO:0006782">
    <property type="term" value="P:protoporphyrinogen IX biosynthetic process"/>
    <property type="evidence" value="ECO:0007669"/>
    <property type="project" value="UniProtKB-UniPathway"/>
</dbReference>
<dbReference type="GO" id="GO:0006785">
    <property type="term" value="P:heme B biosynthetic process"/>
    <property type="evidence" value="ECO:0007669"/>
    <property type="project" value="UniProtKB-ARBA"/>
</dbReference>